<evidence type="ECO:0000313" key="6">
    <source>
        <dbReference type="Proteomes" id="UP000677913"/>
    </source>
</evidence>
<dbReference type="SMART" id="SM00487">
    <property type="entry name" value="DEXDc"/>
    <property type="match status" value="1"/>
</dbReference>
<keyword evidence="1" id="KW-0378">Hydrolase</keyword>
<feature type="region of interest" description="Disordered" evidence="2">
    <location>
        <begin position="908"/>
        <end position="935"/>
    </location>
</feature>
<dbReference type="InterPro" id="IPR049730">
    <property type="entry name" value="SNF2/RAD54-like_C"/>
</dbReference>
<name>A0A8J7WKA1_9ACTN</name>
<dbReference type="CDD" id="cd18793">
    <property type="entry name" value="SF2_C_SNF"/>
    <property type="match status" value="1"/>
</dbReference>
<reference evidence="5" key="1">
    <citation type="submission" date="2021-04" db="EMBL/GenBank/DDBJ databases">
        <title>Genome based classification of Actinospica acidithermotolerans sp. nov., an actinobacterium isolated from an Indonesian hot spring.</title>
        <authorList>
            <person name="Kusuma A.B."/>
            <person name="Putra K.E."/>
            <person name="Nafisah S."/>
            <person name="Loh J."/>
            <person name="Nouioui I."/>
            <person name="Goodfellow M."/>
        </authorList>
    </citation>
    <scope>NUCLEOTIDE SEQUENCE</scope>
    <source>
        <strain evidence="5">DSM 45618</strain>
    </source>
</reference>
<dbReference type="Pfam" id="PF00271">
    <property type="entry name" value="Helicase_C"/>
    <property type="match status" value="1"/>
</dbReference>
<feature type="domain" description="Helicase ATP-binding" evidence="3">
    <location>
        <begin position="163"/>
        <end position="306"/>
    </location>
</feature>
<keyword evidence="6" id="KW-1185">Reference proteome</keyword>
<dbReference type="PROSITE" id="PS51192">
    <property type="entry name" value="HELICASE_ATP_BIND_1"/>
    <property type="match status" value="1"/>
</dbReference>
<protein>
    <recommendedName>
        <fullName evidence="7">ATP-dependent helicase HepA</fullName>
    </recommendedName>
</protein>
<dbReference type="SMART" id="SM00490">
    <property type="entry name" value="HELICc"/>
    <property type="match status" value="1"/>
</dbReference>
<dbReference type="PANTHER" id="PTHR45766">
    <property type="entry name" value="DNA ANNEALING HELICASE AND ENDONUCLEASE ZRANB3 FAMILY MEMBER"/>
    <property type="match status" value="1"/>
</dbReference>
<dbReference type="AlphaFoldDB" id="A0A8J7WKA1"/>
<accession>A0A8J7WKA1</accession>
<dbReference type="InterPro" id="IPR006935">
    <property type="entry name" value="Helicase/UvrB_N"/>
</dbReference>
<dbReference type="EMBL" id="JAGSXH010000035">
    <property type="protein sequence ID" value="MBS2963836.1"/>
    <property type="molecule type" value="Genomic_DNA"/>
</dbReference>
<dbReference type="Pfam" id="PF04851">
    <property type="entry name" value="ResIII"/>
    <property type="match status" value="1"/>
</dbReference>
<organism evidence="5 6">
    <name type="scientific">Actinocrinis puniceicyclus</name>
    <dbReference type="NCBI Taxonomy" id="977794"/>
    <lineage>
        <taxon>Bacteria</taxon>
        <taxon>Bacillati</taxon>
        <taxon>Actinomycetota</taxon>
        <taxon>Actinomycetes</taxon>
        <taxon>Catenulisporales</taxon>
        <taxon>Actinospicaceae</taxon>
        <taxon>Actinocrinis</taxon>
    </lineage>
</organism>
<dbReference type="NCBIfam" id="NF041062">
    <property type="entry name" value="DpdE"/>
    <property type="match status" value="1"/>
</dbReference>
<dbReference type="RefSeq" id="WP_211467895.1">
    <property type="nucleotide sequence ID" value="NZ_JAGSXH010000035.1"/>
</dbReference>
<dbReference type="GO" id="GO:0003677">
    <property type="term" value="F:DNA binding"/>
    <property type="evidence" value="ECO:0007669"/>
    <property type="project" value="InterPro"/>
</dbReference>
<dbReference type="SUPFAM" id="SSF52540">
    <property type="entry name" value="P-loop containing nucleoside triphosphate hydrolases"/>
    <property type="match status" value="2"/>
</dbReference>
<proteinExistence type="predicted"/>
<evidence type="ECO:0000259" key="3">
    <source>
        <dbReference type="PROSITE" id="PS51192"/>
    </source>
</evidence>
<evidence type="ECO:0000259" key="4">
    <source>
        <dbReference type="PROSITE" id="PS51194"/>
    </source>
</evidence>
<dbReference type="PROSITE" id="PS51194">
    <property type="entry name" value="HELICASE_CTER"/>
    <property type="match status" value="1"/>
</dbReference>
<dbReference type="Gene3D" id="3.40.50.300">
    <property type="entry name" value="P-loop containing nucleotide triphosphate hydrolases"/>
    <property type="match status" value="1"/>
</dbReference>
<dbReference type="PANTHER" id="PTHR45766:SF6">
    <property type="entry name" value="SWI_SNF-RELATED MATRIX-ASSOCIATED ACTIN-DEPENDENT REGULATOR OF CHROMATIN SUBFAMILY A-LIKE PROTEIN 1"/>
    <property type="match status" value="1"/>
</dbReference>
<dbReference type="InterPro" id="IPR038718">
    <property type="entry name" value="SNF2-like_sf"/>
</dbReference>
<dbReference type="Gene3D" id="3.40.50.10810">
    <property type="entry name" value="Tandem AAA-ATPase domain"/>
    <property type="match status" value="1"/>
</dbReference>
<dbReference type="Proteomes" id="UP000677913">
    <property type="component" value="Unassembled WGS sequence"/>
</dbReference>
<comment type="caution">
    <text evidence="5">The sequence shown here is derived from an EMBL/GenBank/DDBJ whole genome shotgun (WGS) entry which is preliminary data.</text>
</comment>
<evidence type="ECO:0000313" key="5">
    <source>
        <dbReference type="EMBL" id="MBS2963836.1"/>
    </source>
</evidence>
<sequence>MTGAISFVRHAHLGLGRLVDSRMIRFFDAPFRDEVVLPLIAGDVSEPLLLDRQQRVWWHDGSWWLAGYVDSPDDGKGQAYLVKFPNGRSEHVPARDLYVRWSQPLADPVGLLQTGAVETRFLHERRLQFLRSVAEQRIACQGLAGIWSAGVTIYPHQAGAARRVLTDPVRRYLLADEVGLGKTVEAGMVIRQFLLESSGNVAVIVPAGLLDQWRHELTSKFRVDEFDERVQLIAHEELAAAEDARRALVVVDEAHRLAGPGDTVDLAYQRLRAISHAASGLLLLSATPVRSNEDGYLRMLHLMDPVNYPLEAVDQFRRRVVLRDELAAAVAALGEETPVMFLAEPVETLKRLLPDEHLLREDLDALSQAADRRDVGQSREISRRVRAYVTETHRIHRRMIRTRRGSSVAKDFPVRGRSCPANWLLVDEDRRRGNVLRWLDDLRAELAGADGFSAAAILRTAIGRACAPVVALADLAVALRKEEGHDLDEDETGSLAGFAGTDAAFGFADRLDDIIASDTEYDRFTAMIDWAWPRVSAHKVAVVCSFASTAAIAAEQLEERFGIARVVRLLSTMPADDRAQAARRFAKDPFRSVIVLDRCGEEGINLQMVEDVLHLDLPVNIARLEQRLGRFDRWSAGDAAPVHAVRSTTFRESDEVLDAHLGAWRRLLDEGVGLFEHSCAVLQYILPETELAFLTQALDRGLSQAAADTAAVRAGLNAQRRRIESHDLLDAIEEHTDDDQFTDAIHRGDDASAILRAFRGYAVEALQFTENTDGPGVRYGVSSTHPPLLPASEVVRLGPTALRRRYSHRREEARDGVGLLRWGEPLVDKMASLAECDDRGRAFAVEVRQGKREPNSEPMPFFCFDILVAPDPEPVDALEADSPASASAARIHLLRLCPPRLERVWWNSDQGEPSEPTRRVLEGPEVHGRGRNLGSQPERFAQLTSSLSWQVLCERAARESLKLVAQRSSVGEHIAAARHEAALVQERERAIRLGRRNAGFYDETDDEGIFEVVNAAISDPQLTLDACGVVIITAPEA</sequence>
<dbReference type="InterPro" id="IPR001650">
    <property type="entry name" value="Helicase_C-like"/>
</dbReference>
<dbReference type="GO" id="GO:0005524">
    <property type="term" value="F:ATP binding"/>
    <property type="evidence" value="ECO:0007669"/>
    <property type="project" value="InterPro"/>
</dbReference>
<evidence type="ECO:0000256" key="2">
    <source>
        <dbReference type="SAM" id="MobiDB-lite"/>
    </source>
</evidence>
<feature type="domain" description="Helicase C-terminal" evidence="4">
    <location>
        <begin position="527"/>
        <end position="672"/>
    </location>
</feature>
<evidence type="ECO:0008006" key="7">
    <source>
        <dbReference type="Google" id="ProtNLM"/>
    </source>
</evidence>
<dbReference type="InterPro" id="IPR014001">
    <property type="entry name" value="Helicase_ATP-bd"/>
</dbReference>
<dbReference type="InterPro" id="IPR027417">
    <property type="entry name" value="P-loop_NTPase"/>
</dbReference>
<gene>
    <name evidence="5" type="ORF">KGA66_12315</name>
</gene>
<evidence type="ECO:0000256" key="1">
    <source>
        <dbReference type="ARBA" id="ARBA00022801"/>
    </source>
</evidence>
<feature type="compositionally biased region" description="Basic and acidic residues" evidence="2">
    <location>
        <begin position="915"/>
        <end position="928"/>
    </location>
</feature>
<dbReference type="GO" id="GO:0016787">
    <property type="term" value="F:hydrolase activity"/>
    <property type="evidence" value="ECO:0007669"/>
    <property type="project" value="UniProtKB-KW"/>
</dbReference>